<sequence>MTSETHPTAVLHSDRPKDNNIERYRHRSDISSSQFISSELHKSIALSHYTHMLTRCRRADSHNTKNKTGPPRTQY</sequence>
<gene>
    <name evidence="2" type="ORF">BOLC7T43581H</name>
</gene>
<feature type="compositionally biased region" description="Basic and acidic residues" evidence="1">
    <location>
        <begin position="12"/>
        <end position="23"/>
    </location>
</feature>
<accession>A0A3P6EPA8</accession>
<organism evidence="2">
    <name type="scientific">Brassica oleracea</name>
    <name type="common">Wild cabbage</name>
    <dbReference type="NCBI Taxonomy" id="3712"/>
    <lineage>
        <taxon>Eukaryota</taxon>
        <taxon>Viridiplantae</taxon>
        <taxon>Streptophyta</taxon>
        <taxon>Embryophyta</taxon>
        <taxon>Tracheophyta</taxon>
        <taxon>Spermatophyta</taxon>
        <taxon>Magnoliopsida</taxon>
        <taxon>eudicotyledons</taxon>
        <taxon>Gunneridae</taxon>
        <taxon>Pentapetalae</taxon>
        <taxon>rosids</taxon>
        <taxon>malvids</taxon>
        <taxon>Brassicales</taxon>
        <taxon>Brassicaceae</taxon>
        <taxon>Brassiceae</taxon>
        <taxon>Brassica</taxon>
    </lineage>
</organism>
<dbReference type="EMBL" id="LR031876">
    <property type="protein sequence ID" value="VDD38021.1"/>
    <property type="molecule type" value="Genomic_DNA"/>
</dbReference>
<reference evidence="2" key="1">
    <citation type="submission" date="2018-11" db="EMBL/GenBank/DDBJ databases">
        <authorList>
            <consortium name="Genoscope - CEA"/>
            <person name="William W."/>
        </authorList>
    </citation>
    <scope>NUCLEOTIDE SEQUENCE</scope>
</reference>
<dbReference type="AlphaFoldDB" id="A0A3P6EPA8"/>
<feature type="region of interest" description="Disordered" evidence="1">
    <location>
        <begin position="1"/>
        <end position="23"/>
    </location>
</feature>
<feature type="region of interest" description="Disordered" evidence="1">
    <location>
        <begin position="56"/>
        <end position="75"/>
    </location>
</feature>
<protein>
    <submittedName>
        <fullName evidence="2">Uncharacterized protein</fullName>
    </submittedName>
</protein>
<evidence type="ECO:0000313" key="2">
    <source>
        <dbReference type="EMBL" id="VDD38021.1"/>
    </source>
</evidence>
<evidence type="ECO:0000256" key="1">
    <source>
        <dbReference type="SAM" id="MobiDB-lite"/>
    </source>
</evidence>
<proteinExistence type="predicted"/>
<name>A0A3P6EPA8_BRAOL</name>